<dbReference type="EMBL" id="FNJW01000008">
    <property type="protein sequence ID" value="SDQ21565.1"/>
    <property type="molecule type" value="Genomic_DNA"/>
</dbReference>
<gene>
    <name evidence="1" type="ORF">SAMN04487752_1282</name>
</gene>
<evidence type="ECO:0000313" key="1">
    <source>
        <dbReference type="EMBL" id="SDQ21565.1"/>
    </source>
</evidence>
<name>A0A1H0Z289_9LACT</name>
<keyword evidence="2" id="KW-1185">Reference proteome</keyword>
<reference evidence="2" key="1">
    <citation type="submission" date="2016-10" db="EMBL/GenBank/DDBJ databases">
        <authorList>
            <person name="Varghese N."/>
            <person name="Submissions S."/>
        </authorList>
    </citation>
    <scope>NUCLEOTIDE SEQUENCE [LARGE SCALE GENOMIC DNA]</scope>
    <source>
        <strain evidence="2">MPL-11</strain>
    </source>
</reference>
<accession>A0A1H0Z289</accession>
<evidence type="ECO:0000313" key="2">
    <source>
        <dbReference type="Proteomes" id="UP000199481"/>
    </source>
</evidence>
<proteinExistence type="predicted"/>
<dbReference type="Proteomes" id="UP000199481">
    <property type="component" value="Unassembled WGS sequence"/>
</dbReference>
<sequence>MAEQVEIDFYLDSDEEAFLELWENKYGQLDGEQIEKLYQAMAQDIEEKYKSGEHKLGKKYVYQDILVGYSDYSAFNNWFLFSSTKK</sequence>
<protein>
    <submittedName>
        <fullName evidence="1">Cystine transport system permease protein</fullName>
    </submittedName>
</protein>
<organism evidence="1 2">
    <name type="scientific">Carnobacterium viridans</name>
    <dbReference type="NCBI Taxonomy" id="174587"/>
    <lineage>
        <taxon>Bacteria</taxon>
        <taxon>Bacillati</taxon>
        <taxon>Bacillota</taxon>
        <taxon>Bacilli</taxon>
        <taxon>Lactobacillales</taxon>
        <taxon>Carnobacteriaceae</taxon>
        <taxon>Carnobacterium</taxon>
    </lineage>
</organism>
<dbReference type="AlphaFoldDB" id="A0A1H0Z289"/>
<dbReference type="RefSeq" id="WP_035020154.1">
    <property type="nucleotide sequence ID" value="NZ_CP084916.1"/>
</dbReference>